<dbReference type="InterPro" id="IPR000843">
    <property type="entry name" value="HTH_LacI"/>
</dbReference>
<gene>
    <name evidence="6" type="ORF">B5K06_29010</name>
</gene>
<dbReference type="InterPro" id="IPR028082">
    <property type="entry name" value="Peripla_BP_I"/>
</dbReference>
<dbReference type="CDD" id="cd06267">
    <property type="entry name" value="PBP1_LacI_sugar_binding-like"/>
    <property type="match status" value="1"/>
</dbReference>
<dbReference type="Gene3D" id="1.10.260.40">
    <property type="entry name" value="lambda repressor-like DNA-binding domains"/>
    <property type="match status" value="1"/>
</dbReference>
<dbReference type="PANTHER" id="PTHR30146">
    <property type="entry name" value="LACI-RELATED TRANSCRIPTIONAL REPRESSOR"/>
    <property type="match status" value="1"/>
</dbReference>
<name>A0A370KGQ7_9HYPH</name>
<dbReference type="PANTHER" id="PTHR30146:SF148">
    <property type="entry name" value="HTH-TYPE TRANSCRIPTIONAL REPRESSOR PURR-RELATED"/>
    <property type="match status" value="1"/>
</dbReference>
<evidence type="ECO:0000313" key="6">
    <source>
        <dbReference type="EMBL" id="RDJ03946.1"/>
    </source>
</evidence>
<keyword evidence="1" id="KW-0678">Repressor</keyword>
<reference evidence="6 7" key="1">
    <citation type="submission" date="2017-03" db="EMBL/GenBank/DDBJ databases">
        <title>Genome analysis of Rhizobial strains effectives or ineffectives for nitrogen fixation isolated from bean seeds.</title>
        <authorList>
            <person name="Peralta H."/>
            <person name="Aguilar-Vera A."/>
            <person name="Mora Y."/>
            <person name="Vargas-Lagunas C."/>
            <person name="Girard L."/>
            <person name="Mora J."/>
        </authorList>
    </citation>
    <scope>NUCLEOTIDE SEQUENCE [LARGE SCALE GENOMIC DNA]</scope>
    <source>
        <strain evidence="6 7">CCGM3</strain>
    </source>
</reference>
<sequence length="333" mass="36520">MQTKTKVTIQVIADEVGLSKYAVSRSLAGKSGVSEETRRRISKVAERLGYTKSVTRNRASDTEEIAVVFYDIDPVNSELNVQIQTGVQQEAERLGVGIRIRWTHSDLALEELSANFAGLILVGPHTPEAIARAAAGGATIVRLGWTDPLQQIDSVSGSDHEAGQAVARYLTSLGHRSIAYVYGLPIYRGRHERYYGMREILEQNSEFQLHVMQFEEQSGFATALGELQERGVHPTAFFCAHDGLAVTVVSELLGQGFRIPDDVSVVGFGDFSAAMQISPALTTVRQEGRETGAAALQLLLDRIRRPRLPDQPPRSIRVVSRIVERRSAGPVKS</sequence>
<keyword evidence="3" id="KW-0238">DNA-binding</keyword>
<keyword evidence="4" id="KW-0804">Transcription</keyword>
<dbReference type="InterPro" id="IPR010982">
    <property type="entry name" value="Lambda_DNA-bd_dom_sf"/>
</dbReference>
<accession>A0A370KGQ7</accession>
<dbReference type="SMART" id="SM00354">
    <property type="entry name" value="HTH_LACI"/>
    <property type="match status" value="1"/>
</dbReference>
<proteinExistence type="predicted"/>
<dbReference type="AlphaFoldDB" id="A0A370KGQ7"/>
<evidence type="ECO:0000256" key="1">
    <source>
        <dbReference type="ARBA" id="ARBA00022491"/>
    </source>
</evidence>
<dbReference type="EMBL" id="NAAC01000041">
    <property type="protein sequence ID" value="RDJ03946.1"/>
    <property type="molecule type" value="Genomic_DNA"/>
</dbReference>
<dbReference type="GO" id="GO:0000976">
    <property type="term" value="F:transcription cis-regulatory region binding"/>
    <property type="evidence" value="ECO:0007669"/>
    <property type="project" value="TreeGrafter"/>
</dbReference>
<dbReference type="OrthoDB" id="7325800at2"/>
<dbReference type="Pfam" id="PF00356">
    <property type="entry name" value="LacI"/>
    <property type="match status" value="1"/>
</dbReference>
<keyword evidence="2" id="KW-0805">Transcription regulation</keyword>
<dbReference type="RefSeq" id="WP_016555751.1">
    <property type="nucleotide sequence ID" value="NZ_KZ857269.1"/>
</dbReference>
<dbReference type="GO" id="GO:0003700">
    <property type="term" value="F:DNA-binding transcription factor activity"/>
    <property type="evidence" value="ECO:0007669"/>
    <property type="project" value="TreeGrafter"/>
</dbReference>
<evidence type="ECO:0000259" key="5">
    <source>
        <dbReference type="PROSITE" id="PS50932"/>
    </source>
</evidence>
<dbReference type="Pfam" id="PF13377">
    <property type="entry name" value="Peripla_BP_3"/>
    <property type="match status" value="1"/>
</dbReference>
<dbReference type="SUPFAM" id="SSF47413">
    <property type="entry name" value="lambda repressor-like DNA-binding domains"/>
    <property type="match status" value="1"/>
</dbReference>
<dbReference type="CDD" id="cd01392">
    <property type="entry name" value="HTH_LacI"/>
    <property type="match status" value="1"/>
</dbReference>
<dbReference type="SUPFAM" id="SSF53822">
    <property type="entry name" value="Periplasmic binding protein-like I"/>
    <property type="match status" value="1"/>
</dbReference>
<comment type="caution">
    <text evidence="6">The sequence shown here is derived from an EMBL/GenBank/DDBJ whole genome shotgun (WGS) entry which is preliminary data.</text>
</comment>
<evidence type="ECO:0000313" key="7">
    <source>
        <dbReference type="Proteomes" id="UP000254939"/>
    </source>
</evidence>
<evidence type="ECO:0000256" key="3">
    <source>
        <dbReference type="ARBA" id="ARBA00023125"/>
    </source>
</evidence>
<evidence type="ECO:0000256" key="4">
    <source>
        <dbReference type="ARBA" id="ARBA00023163"/>
    </source>
</evidence>
<dbReference type="Proteomes" id="UP000254939">
    <property type="component" value="Unassembled WGS sequence"/>
</dbReference>
<evidence type="ECO:0000256" key="2">
    <source>
        <dbReference type="ARBA" id="ARBA00023015"/>
    </source>
</evidence>
<feature type="domain" description="HTH lacI-type" evidence="5">
    <location>
        <begin position="7"/>
        <end position="60"/>
    </location>
</feature>
<protein>
    <submittedName>
        <fullName evidence="6">LacI family transcriptional regulator</fullName>
    </submittedName>
</protein>
<organism evidence="6 7">
    <name type="scientific">Rhizobium grahamii</name>
    <dbReference type="NCBI Taxonomy" id="1120045"/>
    <lineage>
        <taxon>Bacteria</taxon>
        <taxon>Pseudomonadati</taxon>
        <taxon>Pseudomonadota</taxon>
        <taxon>Alphaproteobacteria</taxon>
        <taxon>Hyphomicrobiales</taxon>
        <taxon>Rhizobiaceae</taxon>
        <taxon>Rhizobium/Agrobacterium group</taxon>
        <taxon>Rhizobium</taxon>
    </lineage>
</organism>
<dbReference type="InterPro" id="IPR046335">
    <property type="entry name" value="LacI/GalR-like_sensor"/>
</dbReference>
<dbReference type="PROSITE" id="PS50932">
    <property type="entry name" value="HTH_LACI_2"/>
    <property type="match status" value="1"/>
</dbReference>
<dbReference type="Gene3D" id="3.40.50.2300">
    <property type="match status" value="2"/>
</dbReference>